<organism evidence="1 2">
    <name type="scientific">Cystobacter fuscus</name>
    <dbReference type="NCBI Taxonomy" id="43"/>
    <lineage>
        <taxon>Bacteria</taxon>
        <taxon>Pseudomonadati</taxon>
        <taxon>Myxococcota</taxon>
        <taxon>Myxococcia</taxon>
        <taxon>Myxococcales</taxon>
        <taxon>Cystobacterineae</taxon>
        <taxon>Archangiaceae</taxon>
        <taxon>Cystobacter</taxon>
    </lineage>
</organism>
<dbReference type="EMBL" id="CP022098">
    <property type="protein sequence ID" value="ATB36973.1"/>
    <property type="molecule type" value="Genomic_DNA"/>
</dbReference>
<dbReference type="KEGG" id="cfus:CYFUS_002388"/>
<protein>
    <submittedName>
        <fullName evidence="1">Uncharacterized protein</fullName>
    </submittedName>
</protein>
<accession>A0A250J097</accession>
<evidence type="ECO:0000313" key="2">
    <source>
        <dbReference type="Proteomes" id="UP000217257"/>
    </source>
</evidence>
<dbReference type="AlphaFoldDB" id="A0A250J097"/>
<proteinExistence type="predicted"/>
<reference evidence="1 2" key="1">
    <citation type="submission" date="2017-06" db="EMBL/GenBank/DDBJ databases">
        <title>Sequencing and comparative analysis of myxobacterial genomes.</title>
        <authorList>
            <person name="Rupp O."/>
            <person name="Goesmann A."/>
            <person name="Sogaard-Andersen L."/>
        </authorList>
    </citation>
    <scope>NUCLEOTIDE SEQUENCE [LARGE SCALE GENOMIC DNA]</scope>
    <source>
        <strain evidence="1 2">DSM 52655</strain>
    </source>
</reference>
<dbReference type="Proteomes" id="UP000217257">
    <property type="component" value="Chromosome"/>
</dbReference>
<evidence type="ECO:0000313" key="1">
    <source>
        <dbReference type="EMBL" id="ATB36973.1"/>
    </source>
</evidence>
<gene>
    <name evidence="1" type="ORF">CYFUS_002388</name>
</gene>
<name>A0A250J097_9BACT</name>
<sequence>MGEWGQVTFFRTENLDALERAIDDLCLAEGLVATPYVRRKREKWDRMQYGTGATSDRWALALGAGRGGWSVVKTAPLELLAEPGPSGEHRLGILARVLHCEALHVSLYDGTAMLVAEARPTGEVVLSGYTMEGLSFHGVDLDEDRAQPRIESDGVPHSVHEALDQYLSDGFDELLEQLAHKRWVDVSLTLIEGRKVPSARVMSFVRPSLDKRPPLRLKLSVEEHPLGTRYVLDDGVWVNENSIEAADAVVGAAFVRKVASWLEVPVTLEPGVPLSSFCVRAPPSERTRRVGVETELLSIGSNHGAELLLHVARGVGIAELEESSPHQRRRLVDVLARALVGARTNADAAYRGFERVVTEPTPHALGAFAGERLVTAWWRREKSAIAIEGREVFELPGLCTAIATTPQRVALALVTPGFVNERSQGYGQDDAAVIVVIDVDTGEVHEALRSDEHLTFGFTDLCFAGDVLGVRTERDGVPTLVTLDGGQRKERPGDFQQWVREAMRVPPTVDNLYSTYKLPMLWVGPDAVVAVEGHQRGGEKTALVVLDPRTKEQRPLFDAVGLEPRAFSASGARCLAQVDDRRLFVGSRA</sequence>
<dbReference type="RefSeq" id="WP_095985358.1">
    <property type="nucleotide sequence ID" value="NZ_CP022098.1"/>
</dbReference>